<evidence type="ECO:0000313" key="2">
    <source>
        <dbReference type="EMBL" id="KAF9581026.1"/>
    </source>
</evidence>
<comment type="caution">
    <text evidence="2">The sequence shown here is derived from an EMBL/GenBank/DDBJ whole genome shotgun (WGS) entry which is preliminary data.</text>
</comment>
<gene>
    <name evidence="2" type="ORF">BGW38_002106</name>
</gene>
<dbReference type="Proteomes" id="UP000780801">
    <property type="component" value="Unassembled WGS sequence"/>
</dbReference>
<evidence type="ECO:0000256" key="1">
    <source>
        <dbReference type="SAM" id="MobiDB-lite"/>
    </source>
</evidence>
<sequence length="520" mass="57296">GIFSTLRGLASHQNTQKLFENGIYLAGRYMDGATSASRPVNAPPPQSTYENPGWFRARGTGGFSDIHHEQELRRLHDMENRLQQMERDMRQNNALARAEIDSQRRERYKLEQELEAQKAKVKDLEKVMEQQQQKQQATQHSSKSDQKSKVDSSKNKNSNADNEKSSEKQALLKKDATQDPAAANAALIATVGVVSLVMSLYSAHKASSTYSVVTFHDQLRALMEQCESVIQSTEAWISEQFLDVPDQIHEDLKLIKELLDIIHRIDPRSEKKASFPLASIAEALAWSMSAVGSLGAVGGAFIGSMTAMASGGTVVIGCALYGIISRARFNGPEYGATKTMMEVRASQILRSLGVDTSLTPALPARTTGKSPVSIIHDNRIERLRIEFERRDGHDLRDADEIDGLEVEEALRESSFSAPFVSTRKKTKQSVLSNPLISYTIPILDWIAFAVNPVHGLAVEVADVFVEVIAGDDDEDNKEVLLGGGLTAVDFDGLDMSPTATELERYRSKAPTSCSRNSTIE</sequence>
<feature type="compositionally biased region" description="Basic and acidic residues" evidence="1">
    <location>
        <begin position="142"/>
        <end position="154"/>
    </location>
</feature>
<dbReference type="OrthoDB" id="2121849at2759"/>
<feature type="compositionally biased region" description="Low complexity" evidence="1">
    <location>
        <begin position="130"/>
        <end position="141"/>
    </location>
</feature>
<organism evidence="2 3">
    <name type="scientific">Lunasporangiospora selenospora</name>
    <dbReference type="NCBI Taxonomy" id="979761"/>
    <lineage>
        <taxon>Eukaryota</taxon>
        <taxon>Fungi</taxon>
        <taxon>Fungi incertae sedis</taxon>
        <taxon>Mucoromycota</taxon>
        <taxon>Mortierellomycotina</taxon>
        <taxon>Mortierellomycetes</taxon>
        <taxon>Mortierellales</taxon>
        <taxon>Mortierellaceae</taxon>
        <taxon>Lunasporangiospora</taxon>
    </lineage>
</organism>
<keyword evidence="3" id="KW-1185">Reference proteome</keyword>
<dbReference type="AlphaFoldDB" id="A0A9P6FTP7"/>
<feature type="non-terminal residue" evidence="2">
    <location>
        <position position="1"/>
    </location>
</feature>
<reference evidence="2" key="1">
    <citation type="journal article" date="2020" name="Fungal Divers.">
        <title>Resolving the Mortierellaceae phylogeny through synthesis of multi-gene phylogenetics and phylogenomics.</title>
        <authorList>
            <person name="Vandepol N."/>
            <person name="Liber J."/>
            <person name="Desiro A."/>
            <person name="Na H."/>
            <person name="Kennedy M."/>
            <person name="Barry K."/>
            <person name="Grigoriev I.V."/>
            <person name="Miller A.N."/>
            <person name="O'Donnell K."/>
            <person name="Stajich J.E."/>
            <person name="Bonito G."/>
        </authorList>
    </citation>
    <scope>NUCLEOTIDE SEQUENCE</scope>
    <source>
        <strain evidence="2">KOD1015</strain>
    </source>
</reference>
<name>A0A9P6FTP7_9FUNG</name>
<accession>A0A9P6FTP7</accession>
<proteinExistence type="predicted"/>
<evidence type="ECO:0000313" key="3">
    <source>
        <dbReference type="Proteomes" id="UP000780801"/>
    </source>
</evidence>
<protein>
    <submittedName>
        <fullName evidence="2">Uncharacterized protein</fullName>
    </submittedName>
</protein>
<feature type="region of interest" description="Disordered" evidence="1">
    <location>
        <begin position="125"/>
        <end position="169"/>
    </location>
</feature>
<dbReference type="EMBL" id="JAABOA010001709">
    <property type="protein sequence ID" value="KAF9581026.1"/>
    <property type="molecule type" value="Genomic_DNA"/>
</dbReference>